<protein>
    <submittedName>
        <fullName evidence="1">Uncharacterized protein</fullName>
    </submittedName>
</protein>
<evidence type="ECO:0000313" key="1">
    <source>
        <dbReference type="EMBL" id="EGV18809.1"/>
    </source>
</evidence>
<name>F9U9L1_9GAMM</name>
<proteinExistence type="predicted"/>
<sequence>MAVEIRELIVRANLVEDESVESAKQLDVEALRDELLAACEAMIREAIDGERER</sequence>
<dbReference type="EMBL" id="AFWV01000005">
    <property type="protein sequence ID" value="EGV18809.1"/>
    <property type="molecule type" value="Genomic_DNA"/>
</dbReference>
<organism evidence="1 2">
    <name type="scientific">Thiocapsa marina 5811</name>
    <dbReference type="NCBI Taxonomy" id="768671"/>
    <lineage>
        <taxon>Bacteria</taxon>
        <taxon>Pseudomonadati</taxon>
        <taxon>Pseudomonadota</taxon>
        <taxon>Gammaproteobacteria</taxon>
        <taxon>Chromatiales</taxon>
        <taxon>Chromatiaceae</taxon>
        <taxon>Thiocapsa</taxon>
    </lineage>
</organism>
<dbReference type="STRING" id="768671.ThimaDRAFT_1613"/>
<dbReference type="RefSeq" id="WP_007192490.1">
    <property type="nucleotide sequence ID" value="NZ_AFWV01000005.1"/>
</dbReference>
<dbReference type="Pfam" id="PF19265">
    <property type="entry name" value="DUF5908"/>
    <property type="match status" value="1"/>
</dbReference>
<keyword evidence="2" id="KW-1185">Reference proteome</keyword>
<gene>
    <name evidence="1" type="ORF">ThimaDRAFT_1613</name>
</gene>
<dbReference type="AlphaFoldDB" id="F9U9L1"/>
<accession>F9U9L1</accession>
<dbReference type="Proteomes" id="UP000005459">
    <property type="component" value="Unassembled WGS sequence"/>
</dbReference>
<reference evidence="1 2" key="1">
    <citation type="submission" date="2011-06" db="EMBL/GenBank/DDBJ databases">
        <title>The draft genome of Thiocapsa marina 5811.</title>
        <authorList>
            <consortium name="US DOE Joint Genome Institute (JGI-PGF)"/>
            <person name="Lucas S."/>
            <person name="Han J."/>
            <person name="Cheng J.-F."/>
            <person name="Goodwin L."/>
            <person name="Pitluck S."/>
            <person name="Peters L."/>
            <person name="Land M.L."/>
            <person name="Hauser L."/>
            <person name="Vogl K."/>
            <person name="Liu Z."/>
            <person name="Imhoff J."/>
            <person name="Thiel V."/>
            <person name="Frigaard N.-U."/>
            <person name="Bryant D."/>
            <person name="Woyke T.J."/>
        </authorList>
    </citation>
    <scope>NUCLEOTIDE SEQUENCE [LARGE SCALE GENOMIC DNA]</scope>
    <source>
        <strain evidence="1 2">5811</strain>
    </source>
</reference>
<dbReference type="InterPro" id="IPR045459">
    <property type="entry name" value="DUF5908"/>
</dbReference>
<evidence type="ECO:0000313" key="2">
    <source>
        <dbReference type="Proteomes" id="UP000005459"/>
    </source>
</evidence>